<name>A0A0F8ZCY2_9ZZZZ</name>
<sequence>MTVFNPSGSLNVATDASEIKDDDFVRCKNLRIDQKGLVKTRDGSTKLNATAINTAVWHIEEQDGDRYAFAGANIYKNETSIQGSLTSAQWSAMQYNAFNDTEKNIFALNGTDRKRIEGGVVYEWGIDAPTVAPTLTTGGGSGLTGQYNAKYTYVRKVGTAIVHESDPSPAADNPVVLEDESLAVAYTDPSDAQVTHIRLYRTLKGGEIYYLDQEVVAALTYTHGYVFDWEATDAYISGTGNKFTITDATHGTENTFTWEDVFEDRDDEDTTSTSGSEVLVWPDIAPPGGHIP</sequence>
<protein>
    <submittedName>
        <fullName evidence="2">Uncharacterized protein</fullName>
    </submittedName>
</protein>
<evidence type="ECO:0000256" key="1">
    <source>
        <dbReference type="SAM" id="MobiDB-lite"/>
    </source>
</evidence>
<dbReference type="EMBL" id="LAZR01048552">
    <property type="protein sequence ID" value="KKK91662.1"/>
    <property type="molecule type" value="Genomic_DNA"/>
</dbReference>
<dbReference type="AlphaFoldDB" id="A0A0F8ZCY2"/>
<reference evidence="2" key="1">
    <citation type="journal article" date="2015" name="Nature">
        <title>Complex archaea that bridge the gap between prokaryotes and eukaryotes.</title>
        <authorList>
            <person name="Spang A."/>
            <person name="Saw J.H."/>
            <person name="Jorgensen S.L."/>
            <person name="Zaremba-Niedzwiedzka K."/>
            <person name="Martijn J."/>
            <person name="Lind A.E."/>
            <person name="van Eijk R."/>
            <person name="Schleper C."/>
            <person name="Guy L."/>
            <person name="Ettema T.J."/>
        </authorList>
    </citation>
    <scope>NUCLEOTIDE SEQUENCE</scope>
</reference>
<comment type="caution">
    <text evidence="2">The sequence shown here is derived from an EMBL/GenBank/DDBJ whole genome shotgun (WGS) entry which is preliminary data.</text>
</comment>
<accession>A0A0F8ZCY2</accession>
<feature type="region of interest" description="Disordered" evidence="1">
    <location>
        <begin position="263"/>
        <end position="292"/>
    </location>
</feature>
<organism evidence="2">
    <name type="scientific">marine sediment metagenome</name>
    <dbReference type="NCBI Taxonomy" id="412755"/>
    <lineage>
        <taxon>unclassified sequences</taxon>
        <taxon>metagenomes</taxon>
        <taxon>ecological metagenomes</taxon>
    </lineage>
</organism>
<proteinExistence type="predicted"/>
<gene>
    <name evidence="2" type="ORF">LCGC14_2710680</name>
</gene>
<evidence type="ECO:0000313" key="2">
    <source>
        <dbReference type="EMBL" id="KKK91662.1"/>
    </source>
</evidence>